<comment type="caution">
    <text evidence="6">The sequence shown here is derived from an EMBL/GenBank/DDBJ whole genome shotgun (WGS) entry which is preliminary data.</text>
</comment>
<keyword evidence="4" id="KW-0145">Chemotaxis</keyword>
<evidence type="ECO:0000313" key="6">
    <source>
        <dbReference type="EMBL" id="MBT1706085.1"/>
    </source>
</evidence>
<dbReference type="CDD" id="cd16433">
    <property type="entry name" value="CheB"/>
    <property type="match status" value="1"/>
</dbReference>
<dbReference type="EC" id="3.1.1.61" evidence="2"/>
<evidence type="ECO:0000259" key="5">
    <source>
        <dbReference type="PROSITE" id="PS50122"/>
    </source>
</evidence>
<feature type="active site" evidence="4">
    <location>
        <position position="39"/>
    </location>
</feature>
<dbReference type="PANTHER" id="PTHR42872">
    <property type="entry name" value="PROTEIN-GLUTAMATE METHYLESTERASE/PROTEIN-GLUTAMINE GLUTAMINASE"/>
    <property type="match status" value="1"/>
</dbReference>
<dbReference type="RefSeq" id="WP_254156966.1">
    <property type="nucleotide sequence ID" value="NZ_JAHESD010000082.1"/>
</dbReference>
<feature type="active site" evidence="4">
    <location>
        <position position="12"/>
    </location>
</feature>
<dbReference type="Pfam" id="PF01339">
    <property type="entry name" value="CheB_methylest"/>
    <property type="match status" value="1"/>
</dbReference>
<accession>A0ABS5VYZ2</accession>
<protein>
    <recommendedName>
        <fullName evidence="2">protein-glutamate methylesterase</fullName>
        <ecNumber evidence="2">3.1.1.61</ecNumber>
    </recommendedName>
</protein>
<proteinExistence type="predicted"/>
<evidence type="ECO:0000256" key="2">
    <source>
        <dbReference type="ARBA" id="ARBA00039140"/>
    </source>
</evidence>
<dbReference type="InterPro" id="IPR000673">
    <property type="entry name" value="Sig_transdc_resp-reg_Me-estase"/>
</dbReference>
<reference evidence="6 7" key="1">
    <citation type="submission" date="2021-05" db="EMBL/GenBank/DDBJ databases">
        <title>A Polyphasic approach of four new species of the genus Ohtaekwangia: Ohtaekwangia histidinii sp. nov., Ohtaekwangia cretensis sp. nov., Ohtaekwangia indiensis sp. nov., Ohtaekwangia reichenbachii sp. nov. from diverse environment.</title>
        <authorList>
            <person name="Octaviana S."/>
        </authorList>
    </citation>
    <scope>NUCLEOTIDE SEQUENCE [LARGE SCALE GENOMIC DNA]</scope>
    <source>
        <strain evidence="6 7">PWU20</strain>
    </source>
</reference>
<dbReference type="SUPFAM" id="SSF52738">
    <property type="entry name" value="Methylesterase CheB, C-terminal domain"/>
    <property type="match status" value="1"/>
</dbReference>
<keyword evidence="7" id="KW-1185">Reference proteome</keyword>
<dbReference type="InterPro" id="IPR011247">
    <property type="entry name" value="Chemotax_prot-Glu_Me-esterase"/>
</dbReference>
<dbReference type="EMBL" id="JAHESD010000082">
    <property type="protein sequence ID" value="MBT1706085.1"/>
    <property type="molecule type" value="Genomic_DNA"/>
</dbReference>
<dbReference type="InterPro" id="IPR035909">
    <property type="entry name" value="CheB_C"/>
</dbReference>
<gene>
    <name evidence="6" type="ORF">KK060_22530</name>
</gene>
<comment type="catalytic activity">
    <reaction evidence="3">
        <text>[protein]-L-glutamate 5-O-methyl ester + H2O = L-glutamyl-[protein] + methanol + H(+)</text>
        <dbReference type="Rhea" id="RHEA:23236"/>
        <dbReference type="Rhea" id="RHEA-COMP:10208"/>
        <dbReference type="Rhea" id="RHEA-COMP:10311"/>
        <dbReference type="ChEBI" id="CHEBI:15377"/>
        <dbReference type="ChEBI" id="CHEBI:15378"/>
        <dbReference type="ChEBI" id="CHEBI:17790"/>
        <dbReference type="ChEBI" id="CHEBI:29973"/>
        <dbReference type="ChEBI" id="CHEBI:82795"/>
        <dbReference type="EC" id="3.1.1.61"/>
    </reaction>
</comment>
<name>A0ABS5VYZ2_9BACT</name>
<feature type="domain" description="CheB-type methylesterase" evidence="5">
    <location>
        <begin position="1"/>
        <end position="189"/>
    </location>
</feature>
<evidence type="ECO:0000256" key="4">
    <source>
        <dbReference type="PROSITE-ProRule" id="PRU00050"/>
    </source>
</evidence>
<evidence type="ECO:0000313" key="7">
    <source>
        <dbReference type="Proteomes" id="UP000772618"/>
    </source>
</evidence>
<dbReference type="PANTHER" id="PTHR42872:SF6">
    <property type="entry name" value="PROTEIN-GLUTAMATE METHYLESTERASE_PROTEIN-GLUTAMINE GLUTAMINASE"/>
    <property type="match status" value="1"/>
</dbReference>
<dbReference type="PIRSF" id="PIRSF036461">
    <property type="entry name" value="Chmtx_methlestr"/>
    <property type="match status" value="1"/>
</dbReference>
<evidence type="ECO:0000256" key="1">
    <source>
        <dbReference type="ARBA" id="ARBA00022801"/>
    </source>
</evidence>
<sequence length="353" mass="38535">MEKRNIIVIGASAGGFEGLKKIVAGLPPNLDASIFVVWHIAPDVRGVLPQVLNNIQTLHGAHAVDMEPIKRGRIYVAPPDHHLLIEKGWVRITRGPKENRFRPAVDPLFRSAAYAYRSQVIGVILSGALDDGTAGLWAIKNYGGIAIVQDPEEAEVPSMPENAIRAVEVDYKLRVADIPSALVKLVQEEVRTGAPAHGNGKVDESRIKTEINIAMEDSALNDKVLQLGKLTPYTCPECHGVLSALVEGGRVRFRCHTGHAFSADSLLATISESIEESLWSAIRSIQESVMLLNHMGDHFAEVNQPKVAAMYFKKAKEAEGRANSVRQAVLNHEQLSTDSILHEANTTESESDE</sequence>
<keyword evidence="1 4" id="KW-0378">Hydrolase</keyword>
<dbReference type="Proteomes" id="UP000772618">
    <property type="component" value="Unassembled WGS sequence"/>
</dbReference>
<dbReference type="PROSITE" id="PS50122">
    <property type="entry name" value="CHEB"/>
    <property type="match status" value="1"/>
</dbReference>
<organism evidence="6 7">
    <name type="scientific">Chryseosolibacter indicus</name>
    <dbReference type="NCBI Taxonomy" id="2782351"/>
    <lineage>
        <taxon>Bacteria</taxon>
        <taxon>Pseudomonadati</taxon>
        <taxon>Bacteroidota</taxon>
        <taxon>Cytophagia</taxon>
        <taxon>Cytophagales</taxon>
        <taxon>Chryseotaleaceae</taxon>
        <taxon>Chryseosolibacter</taxon>
    </lineage>
</organism>
<dbReference type="Gene3D" id="3.40.50.180">
    <property type="entry name" value="Methylesterase CheB, C-terminal domain"/>
    <property type="match status" value="1"/>
</dbReference>
<evidence type="ECO:0000256" key="3">
    <source>
        <dbReference type="ARBA" id="ARBA00048267"/>
    </source>
</evidence>
<feature type="active site" evidence="4">
    <location>
        <position position="131"/>
    </location>
</feature>